<feature type="domain" description="CGGC" evidence="1">
    <location>
        <begin position="38"/>
        <end position="147"/>
    </location>
</feature>
<reference evidence="2" key="2">
    <citation type="journal article" date="2021" name="PeerJ">
        <title>Extensive microbial diversity within the chicken gut microbiome revealed by metagenomics and culture.</title>
        <authorList>
            <person name="Gilroy R."/>
            <person name="Ravi A."/>
            <person name="Getino M."/>
            <person name="Pursley I."/>
            <person name="Horton D.L."/>
            <person name="Alikhan N.F."/>
            <person name="Baker D."/>
            <person name="Gharbi K."/>
            <person name="Hall N."/>
            <person name="Watson M."/>
            <person name="Adriaenssens E.M."/>
            <person name="Foster-Nyarko E."/>
            <person name="Jarju S."/>
            <person name="Secka A."/>
            <person name="Antonio M."/>
            <person name="Oren A."/>
            <person name="Chaudhuri R.R."/>
            <person name="La Ragione R."/>
            <person name="Hildebrand F."/>
            <person name="Pallen M.J."/>
        </authorList>
    </citation>
    <scope>NUCLEOTIDE SEQUENCE</scope>
    <source>
        <strain evidence="2">CHK199-13235</strain>
    </source>
</reference>
<reference evidence="2" key="1">
    <citation type="submission" date="2020-10" db="EMBL/GenBank/DDBJ databases">
        <authorList>
            <person name="Gilroy R."/>
        </authorList>
    </citation>
    <scope>NUCLEOTIDE SEQUENCE</scope>
    <source>
        <strain evidence="2">CHK199-13235</strain>
    </source>
</reference>
<organism evidence="2 3">
    <name type="scientific">Candidatus Merdivicinus excrementipullorum</name>
    <dbReference type="NCBI Taxonomy" id="2840867"/>
    <lineage>
        <taxon>Bacteria</taxon>
        <taxon>Bacillati</taxon>
        <taxon>Bacillota</taxon>
        <taxon>Clostridia</taxon>
        <taxon>Eubacteriales</taxon>
        <taxon>Oscillospiraceae</taxon>
        <taxon>Oscillospiraceae incertae sedis</taxon>
        <taxon>Candidatus Merdivicinus</taxon>
    </lineage>
</organism>
<dbReference type="Pfam" id="PF08821">
    <property type="entry name" value="CGGC"/>
    <property type="match status" value="1"/>
</dbReference>
<comment type="caution">
    <text evidence="2">The sequence shown here is derived from an EMBL/GenBank/DDBJ whole genome shotgun (WGS) entry which is preliminary data.</text>
</comment>
<accession>A0A9D1JZZ0</accession>
<evidence type="ECO:0000259" key="1">
    <source>
        <dbReference type="SMART" id="SM01078"/>
    </source>
</evidence>
<evidence type="ECO:0000313" key="3">
    <source>
        <dbReference type="Proteomes" id="UP000824002"/>
    </source>
</evidence>
<dbReference type="InterPro" id="IPR014925">
    <property type="entry name" value="CGGC_dom"/>
</dbReference>
<dbReference type="EMBL" id="DVJP01000054">
    <property type="protein sequence ID" value="HIS76775.1"/>
    <property type="molecule type" value="Genomic_DNA"/>
</dbReference>
<evidence type="ECO:0000313" key="2">
    <source>
        <dbReference type="EMBL" id="HIS76775.1"/>
    </source>
</evidence>
<protein>
    <submittedName>
        <fullName evidence="2">CGGC domain-containing protein</fullName>
    </submittedName>
</protein>
<dbReference type="AlphaFoldDB" id="A0A9D1JZZ0"/>
<dbReference type="Proteomes" id="UP000824002">
    <property type="component" value="Unassembled WGS sequence"/>
</dbReference>
<name>A0A9D1JZZ0_9FIRM</name>
<dbReference type="SMART" id="SM01078">
    <property type="entry name" value="CGGC"/>
    <property type="match status" value="1"/>
</dbReference>
<proteinExistence type="predicted"/>
<gene>
    <name evidence="2" type="ORF">IAB51_08200</name>
</gene>
<sequence length="161" mass="17634">MPAFCGDVLVCIRVLPLSAHVFCFVVQKKGKEEHPTKKIVILTCLKATNGCTGAACLTAFHNRSGAFQQYLDEGLELMAFCHCNGCGSVLEQDSGMQEKLERILKIHPDAVHLGVCTLKKETGRCKTIEQFIKIFQDNGIPVIDGTHNSPRLPNIGLPITL</sequence>